<evidence type="ECO:0000313" key="1">
    <source>
        <dbReference type="EMBL" id="MFD2480998.1"/>
    </source>
</evidence>
<reference evidence="2" key="1">
    <citation type="journal article" date="2019" name="Int. J. Syst. Evol. Microbiol.">
        <title>The Global Catalogue of Microorganisms (GCM) 10K type strain sequencing project: providing services to taxonomists for standard genome sequencing and annotation.</title>
        <authorList>
            <consortium name="The Broad Institute Genomics Platform"/>
            <consortium name="The Broad Institute Genome Sequencing Center for Infectious Disease"/>
            <person name="Wu L."/>
            <person name="Ma J."/>
        </authorList>
    </citation>
    <scope>NUCLEOTIDE SEQUENCE [LARGE SCALE GENOMIC DNA]</scope>
    <source>
        <strain evidence="2">CGMCC 4.7638</strain>
    </source>
</reference>
<name>A0ABW5HX71_9PSEU</name>
<comment type="caution">
    <text evidence="1">The sequence shown here is derived from an EMBL/GenBank/DDBJ whole genome shotgun (WGS) entry which is preliminary data.</text>
</comment>
<accession>A0ABW5HX71</accession>
<organism evidence="1 2">
    <name type="scientific">Amycolatopsis albidoflavus</name>
    <dbReference type="NCBI Taxonomy" id="102226"/>
    <lineage>
        <taxon>Bacteria</taxon>
        <taxon>Bacillati</taxon>
        <taxon>Actinomycetota</taxon>
        <taxon>Actinomycetes</taxon>
        <taxon>Pseudonocardiales</taxon>
        <taxon>Pseudonocardiaceae</taxon>
        <taxon>Amycolatopsis</taxon>
    </lineage>
</organism>
<gene>
    <name evidence="1" type="ORF">ACFSUT_11985</name>
</gene>
<protein>
    <submittedName>
        <fullName evidence="1">Uncharacterized protein</fullName>
    </submittedName>
</protein>
<dbReference type="RefSeq" id="WP_344270448.1">
    <property type="nucleotide sequence ID" value="NZ_BAAAHV010000008.1"/>
</dbReference>
<dbReference type="EMBL" id="JBHUKQ010000009">
    <property type="protein sequence ID" value="MFD2480998.1"/>
    <property type="molecule type" value="Genomic_DNA"/>
</dbReference>
<evidence type="ECO:0000313" key="2">
    <source>
        <dbReference type="Proteomes" id="UP001597542"/>
    </source>
</evidence>
<proteinExistence type="predicted"/>
<sequence length="163" mass="17118">MATAWDPKPSAGSSPAAGTAGNDFLAGLAEGPGSHEAAEKMKTAGNALKTLAQNGSFAVNEAGFNAYLKACDFFLSGYNQMAHDLAVLAQFAEMGSSQYAVLVAGFNVEVAAVGDDAMLPNLILMRDAVETAKEALAIARKNYREAESAHTQSFEQLNRKLDN</sequence>
<keyword evidence="2" id="KW-1185">Reference proteome</keyword>
<dbReference type="Proteomes" id="UP001597542">
    <property type="component" value="Unassembled WGS sequence"/>
</dbReference>